<name>A0ABY4SN54_9CAUL</name>
<gene>
    <name evidence="1" type="ORF">M8231_04090</name>
</gene>
<sequence>MADDLARDGAAGVQAQGGIRNAGCEYGSFMHGVIRKEIIKLDSAEENDMFSRHVWL</sequence>
<evidence type="ECO:0000313" key="1">
    <source>
        <dbReference type="EMBL" id="URI16172.1"/>
    </source>
</evidence>
<proteinExistence type="predicted"/>
<organism evidence="1 2">
    <name type="scientific">Brevundimonas albigilva</name>
    <dbReference type="NCBI Taxonomy" id="1312364"/>
    <lineage>
        <taxon>Bacteria</taxon>
        <taxon>Pseudomonadati</taxon>
        <taxon>Pseudomonadota</taxon>
        <taxon>Alphaproteobacteria</taxon>
        <taxon>Caulobacterales</taxon>
        <taxon>Caulobacteraceae</taxon>
        <taxon>Brevundimonas</taxon>
    </lineage>
</organism>
<protein>
    <submittedName>
        <fullName evidence="1">Uncharacterized protein</fullName>
    </submittedName>
</protein>
<dbReference type="Proteomes" id="UP001055429">
    <property type="component" value="Chromosome"/>
</dbReference>
<dbReference type="RefSeq" id="WP_250202318.1">
    <property type="nucleotide sequence ID" value="NZ_CP097649.1"/>
</dbReference>
<keyword evidence="2" id="KW-1185">Reference proteome</keyword>
<reference evidence="1" key="1">
    <citation type="submission" date="2022-05" db="EMBL/GenBank/DDBJ databases">
        <title>Brevundimonas albigilva TT17 genome sequence.</title>
        <authorList>
            <person name="Lee K."/>
            <person name="Son H."/>
        </authorList>
    </citation>
    <scope>NUCLEOTIDE SEQUENCE</scope>
    <source>
        <strain evidence="1">TT17</strain>
    </source>
</reference>
<dbReference type="EMBL" id="CP097649">
    <property type="protein sequence ID" value="URI16172.1"/>
    <property type="molecule type" value="Genomic_DNA"/>
</dbReference>
<accession>A0ABY4SN54</accession>
<evidence type="ECO:0000313" key="2">
    <source>
        <dbReference type="Proteomes" id="UP001055429"/>
    </source>
</evidence>